<dbReference type="Proteomes" id="UP000076798">
    <property type="component" value="Unassembled WGS sequence"/>
</dbReference>
<keyword evidence="1" id="KW-0732">Signal</keyword>
<evidence type="ECO:0000256" key="1">
    <source>
        <dbReference type="SAM" id="SignalP"/>
    </source>
</evidence>
<evidence type="ECO:0008006" key="4">
    <source>
        <dbReference type="Google" id="ProtNLM"/>
    </source>
</evidence>
<gene>
    <name evidence="2" type="ORF">SISSUDRAFT_1051199</name>
</gene>
<sequence length="207" mass="21856">MMSRSLFLVDYLFLAVFFQCLGPCLCQSPSPQWTWGFPPSTSQFTECESLSVLVFPGDSYTPQPPFYMMAYEVNGPTTSSFLGSDPNSLSWQINHAAGAQLLLYVVDAGGVPGGVAGSVYTIQSGSTSSCHSTSSASPVEIRSAATTITTCNSLEFAFGGGTLPYTVTILVTNLSGPSVNLTLGPDDNEYTWIDMVDPAQAGVLLGS</sequence>
<reference evidence="2 3" key="1">
    <citation type="journal article" date="2016" name="Mol. Biol. Evol.">
        <title>Comparative Genomics of Early-Diverging Mushroom-Forming Fungi Provides Insights into the Origins of Lignocellulose Decay Capabilities.</title>
        <authorList>
            <person name="Nagy L.G."/>
            <person name="Riley R."/>
            <person name="Tritt A."/>
            <person name="Adam C."/>
            <person name="Daum C."/>
            <person name="Floudas D."/>
            <person name="Sun H."/>
            <person name="Yadav J.S."/>
            <person name="Pangilinan J."/>
            <person name="Larsson K.H."/>
            <person name="Matsuura K."/>
            <person name="Barry K."/>
            <person name="Labutti K."/>
            <person name="Kuo R."/>
            <person name="Ohm R.A."/>
            <person name="Bhattacharya S.S."/>
            <person name="Shirouzu T."/>
            <person name="Yoshinaga Y."/>
            <person name="Martin F.M."/>
            <person name="Grigoriev I.V."/>
            <person name="Hibbett D.S."/>
        </authorList>
    </citation>
    <scope>NUCLEOTIDE SEQUENCE [LARGE SCALE GENOMIC DNA]</scope>
    <source>
        <strain evidence="2 3">HHB10207 ss-3</strain>
    </source>
</reference>
<evidence type="ECO:0000313" key="3">
    <source>
        <dbReference type="Proteomes" id="UP000076798"/>
    </source>
</evidence>
<protein>
    <recommendedName>
        <fullName evidence="4">Ubiquitin 3 binding protein But2 C-terminal domain-containing protein</fullName>
    </recommendedName>
</protein>
<organism evidence="2 3">
    <name type="scientific">Sistotremastrum suecicum HHB10207 ss-3</name>
    <dbReference type="NCBI Taxonomy" id="1314776"/>
    <lineage>
        <taxon>Eukaryota</taxon>
        <taxon>Fungi</taxon>
        <taxon>Dikarya</taxon>
        <taxon>Basidiomycota</taxon>
        <taxon>Agaricomycotina</taxon>
        <taxon>Agaricomycetes</taxon>
        <taxon>Sistotremastrales</taxon>
        <taxon>Sistotremastraceae</taxon>
        <taxon>Sistotremastrum</taxon>
    </lineage>
</organism>
<evidence type="ECO:0000313" key="2">
    <source>
        <dbReference type="EMBL" id="KZT35557.1"/>
    </source>
</evidence>
<dbReference type="AlphaFoldDB" id="A0A166AQ34"/>
<name>A0A166AQ34_9AGAM</name>
<feature type="signal peptide" evidence="1">
    <location>
        <begin position="1"/>
        <end position="26"/>
    </location>
</feature>
<keyword evidence="3" id="KW-1185">Reference proteome</keyword>
<accession>A0A166AQ34</accession>
<dbReference type="OrthoDB" id="2527908at2759"/>
<proteinExistence type="predicted"/>
<feature type="chain" id="PRO_5007870773" description="Ubiquitin 3 binding protein But2 C-terminal domain-containing protein" evidence="1">
    <location>
        <begin position="27"/>
        <end position="207"/>
    </location>
</feature>
<dbReference type="EMBL" id="KV428135">
    <property type="protein sequence ID" value="KZT35557.1"/>
    <property type="molecule type" value="Genomic_DNA"/>
</dbReference>